<evidence type="ECO:0000256" key="3">
    <source>
        <dbReference type="PIRSR" id="PIRSR016184-1"/>
    </source>
</evidence>
<evidence type="ECO:0000256" key="2">
    <source>
        <dbReference type="ARBA" id="ARBA00023235"/>
    </source>
</evidence>
<name>A0A368LJB1_9VIBR</name>
<evidence type="ECO:0000313" key="4">
    <source>
        <dbReference type="EMBL" id="RCS70834.1"/>
    </source>
</evidence>
<sequence>MLLEIYQADAFTHTPFKGNPAGVCITNKGLSEALMLSIAGEMAISETAFLSLDDMNLRWFTPKIEVNLCGHGTLATAHVLLQQGKMKIGDEVTFQTKSGPLTVYFSEHDIAMDFPLAPLTLNTPINEEMLAYLGISNKDVITVGRFDTKDFIVIKQVEVLKRLQPNFDGLKQLTGRGVVITALSNDSQYDFISRYFAPWAGVNEDPVTGSAHCALAAYWSAELKKDKLIGYQASQRGGEVKIEMLDNQRVKLSGQAVTTLKGIMTV</sequence>
<dbReference type="AlphaFoldDB" id="A0A368LJB1"/>
<comment type="similarity">
    <text evidence="1">Belongs to the PhzF family.</text>
</comment>
<protein>
    <submittedName>
        <fullName evidence="4">PhzF family phenazine biosynthesis isomerase</fullName>
    </submittedName>
</protein>
<gene>
    <name evidence="4" type="ORF">CIK83_15650</name>
</gene>
<dbReference type="InterPro" id="IPR003719">
    <property type="entry name" value="Phenazine_PhzF-like"/>
</dbReference>
<dbReference type="PANTHER" id="PTHR13774">
    <property type="entry name" value="PHENAZINE BIOSYNTHESIS PROTEIN"/>
    <property type="match status" value="1"/>
</dbReference>
<dbReference type="NCBIfam" id="TIGR00654">
    <property type="entry name" value="PhzF_family"/>
    <property type="match status" value="1"/>
</dbReference>
<dbReference type="Proteomes" id="UP000252479">
    <property type="component" value="Unassembled WGS sequence"/>
</dbReference>
<evidence type="ECO:0000313" key="5">
    <source>
        <dbReference type="Proteomes" id="UP000252479"/>
    </source>
</evidence>
<dbReference type="GeneID" id="303190359"/>
<dbReference type="RefSeq" id="WP_086960513.1">
    <property type="nucleotide sequence ID" value="NZ_AP018681.1"/>
</dbReference>
<dbReference type="SUPFAM" id="SSF54506">
    <property type="entry name" value="Diaminopimelate epimerase-like"/>
    <property type="match status" value="1"/>
</dbReference>
<dbReference type="OrthoDB" id="9788221at2"/>
<dbReference type="EMBL" id="QPGL01000002">
    <property type="protein sequence ID" value="RCS70834.1"/>
    <property type="molecule type" value="Genomic_DNA"/>
</dbReference>
<reference evidence="4 5" key="1">
    <citation type="journal article" date="2017" name="Elife">
        <title>Extensive horizontal gene transfer in cheese-associated bacteria.</title>
        <authorList>
            <person name="Bonham K.S."/>
            <person name="Wolfe B.E."/>
            <person name="Dutton R.J."/>
        </authorList>
    </citation>
    <scope>NUCLEOTIDE SEQUENCE [LARGE SCALE GENOMIC DNA]</scope>
    <source>
        <strain evidence="4 5">JB196</strain>
    </source>
</reference>
<dbReference type="GO" id="GO:0005737">
    <property type="term" value="C:cytoplasm"/>
    <property type="evidence" value="ECO:0007669"/>
    <property type="project" value="TreeGrafter"/>
</dbReference>
<dbReference type="PIRSF" id="PIRSF016184">
    <property type="entry name" value="PhzC_PhzF"/>
    <property type="match status" value="1"/>
</dbReference>
<organism evidence="4 5">
    <name type="scientific">Vibrio casei</name>
    <dbReference type="NCBI Taxonomy" id="673372"/>
    <lineage>
        <taxon>Bacteria</taxon>
        <taxon>Pseudomonadati</taxon>
        <taxon>Pseudomonadota</taxon>
        <taxon>Gammaproteobacteria</taxon>
        <taxon>Vibrionales</taxon>
        <taxon>Vibrionaceae</taxon>
        <taxon>Vibrio</taxon>
    </lineage>
</organism>
<comment type="caution">
    <text evidence="4">The sequence shown here is derived from an EMBL/GenBank/DDBJ whole genome shotgun (WGS) entry which is preliminary data.</text>
</comment>
<keyword evidence="5" id="KW-1185">Reference proteome</keyword>
<dbReference type="PANTHER" id="PTHR13774:SF17">
    <property type="entry name" value="PHENAZINE BIOSYNTHESIS-LIKE DOMAIN-CONTAINING PROTEIN"/>
    <property type="match status" value="1"/>
</dbReference>
<dbReference type="Pfam" id="PF02567">
    <property type="entry name" value="PhzC-PhzF"/>
    <property type="match status" value="1"/>
</dbReference>
<feature type="active site" evidence="3">
    <location>
        <position position="46"/>
    </location>
</feature>
<accession>A0A368LJB1</accession>
<dbReference type="Gene3D" id="3.10.310.10">
    <property type="entry name" value="Diaminopimelate Epimerase, Chain A, domain 1"/>
    <property type="match status" value="2"/>
</dbReference>
<evidence type="ECO:0000256" key="1">
    <source>
        <dbReference type="ARBA" id="ARBA00008270"/>
    </source>
</evidence>
<proteinExistence type="inferred from homology"/>
<keyword evidence="2 4" id="KW-0413">Isomerase</keyword>
<dbReference type="GO" id="GO:0016853">
    <property type="term" value="F:isomerase activity"/>
    <property type="evidence" value="ECO:0007669"/>
    <property type="project" value="UniProtKB-KW"/>
</dbReference>